<reference evidence="2 3" key="1">
    <citation type="journal article" date="2019" name="Commun. Biol.">
        <title>The bagworm genome reveals a unique fibroin gene that provides high tensile strength.</title>
        <authorList>
            <person name="Kono N."/>
            <person name="Nakamura H."/>
            <person name="Ohtoshi R."/>
            <person name="Tomita M."/>
            <person name="Numata K."/>
            <person name="Arakawa K."/>
        </authorList>
    </citation>
    <scope>NUCLEOTIDE SEQUENCE [LARGE SCALE GENOMIC DNA]</scope>
</reference>
<evidence type="ECO:0000313" key="3">
    <source>
        <dbReference type="Proteomes" id="UP000299102"/>
    </source>
</evidence>
<dbReference type="EMBL" id="BGZK01000060">
    <property type="protein sequence ID" value="GBP13890.1"/>
    <property type="molecule type" value="Genomic_DNA"/>
</dbReference>
<dbReference type="AlphaFoldDB" id="A0A4C1TJX0"/>
<gene>
    <name evidence="2" type="ORF">EVAR_10461_1</name>
</gene>
<dbReference type="Proteomes" id="UP000299102">
    <property type="component" value="Unassembled WGS sequence"/>
</dbReference>
<sequence length="261" mass="29915">MAPVHWVSIVYRSYFRYICQVSDQDIGPKRRKKEGAPAVSETRPLITRGIFITIFLRFLTFFMLQIDGFGPLDLVPTTIITMTTFRERRYNALSEAHSAWFDSSRVKNSSILSPRSRKPNPRRKAVARSKLRTAPRSKSNVRQRSNQDHERDFWLRHNNGSARPVKYHTLPEYGCEVAASAVTFRPLSKSPEGILLPLPLHHPDPPSISYLIPFQKASNTSAIALELEVSIGADDHLLSDSLPAPLLHDYKKNHEEEQWWD</sequence>
<keyword evidence="3" id="KW-1185">Reference proteome</keyword>
<proteinExistence type="predicted"/>
<organism evidence="2 3">
    <name type="scientific">Eumeta variegata</name>
    <name type="common">Bagworm moth</name>
    <name type="synonym">Eumeta japonica</name>
    <dbReference type="NCBI Taxonomy" id="151549"/>
    <lineage>
        <taxon>Eukaryota</taxon>
        <taxon>Metazoa</taxon>
        <taxon>Ecdysozoa</taxon>
        <taxon>Arthropoda</taxon>
        <taxon>Hexapoda</taxon>
        <taxon>Insecta</taxon>
        <taxon>Pterygota</taxon>
        <taxon>Neoptera</taxon>
        <taxon>Endopterygota</taxon>
        <taxon>Lepidoptera</taxon>
        <taxon>Glossata</taxon>
        <taxon>Ditrysia</taxon>
        <taxon>Tineoidea</taxon>
        <taxon>Psychidae</taxon>
        <taxon>Oiketicinae</taxon>
        <taxon>Eumeta</taxon>
    </lineage>
</organism>
<comment type="caution">
    <text evidence="2">The sequence shown here is derived from an EMBL/GenBank/DDBJ whole genome shotgun (WGS) entry which is preliminary data.</text>
</comment>
<name>A0A4C1TJX0_EUMVA</name>
<accession>A0A4C1TJX0</accession>
<evidence type="ECO:0000313" key="2">
    <source>
        <dbReference type="EMBL" id="GBP13890.1"/>
    </source>
</evidence>
<feature type="compositionally biased region" description="Basic residues" evidence="1">
    <location>
        <begin position="115"/>
        <end position="141"/>
    </location>
</feature>
<evidence type="ECO:0000256" key="1">
    <source>
        <dbReference type="SAM" id="MobiDB-lite"/>
    </source>
</evidence>
<feature type="region of interest" description="Disordered" evidence="1">
    <location>
        <begin position="110"/>
        <end position="151"/>
    </location>
</feature>
<protein>
    <submittedName>
        <fullName evidence="2">Uncharacterized protein</fullName>
    </submittedName>
</protein>